<proteinExistence type="inferred from homology"/>
<feature type="active site" description="Proton acceptor" evidence="10">
    <location>
        <position position="143"/>
    </location>
</feature>
<dbReference type="GO" id="GO:0004318">
    <property type="term" value="F:enoyl-[acyl-carrier-protein] reductase (NADH) activity"/>
    <property type="evidence" value="ECO:0007669"/>
    <property type="project" value="UniProtKB-EC"/>
</dbReference>
<evidence type="ECO:0000256" key="10">
    <source>
        <dbReference type="PIRSR" id="PIRSR000094-1"/>
    </source>
</evidence>
<feature type="binding site" evidence="12">
    <location>
        <position position="90"/>
    </location>
    <ligand>
        <name>NAD(+)</name>
        <dbReference type="ChEBI" id="CHEBI:57540"/>
    </ligand>
</feature>
<dbReference type="Gene3D" id="1.10.8.400">
    <property type="entry name" value="Enoyl acyl carrier protein reductase"/>
    <property type="match status" value="1"/>
</dbReference>
<evidence type="ECO:0000313" key="14">
    <source>
        <dbReference type="Proteomes" id="UP000199150"/>
    </source>
</evidence>
<dbReference type="EMBL" id="FMTS01000006">
    <property type="protein sequence ID" value="SCW75559.1"/>
    <property type="molecule type" value="Genomic_DNA"/>
</dbReference>
<dbReference type="GO" id="GO:0006633">
    <property type="term" value="P:fatty acid biosynthetic process"/>
    <property type="evidence" value="ECO:0007669"/>
    <property type="project" value="UniProtKB-UniPathway"/>
</dbReference>
<evidence type="ECO:0000256" key="1">
    <source>
        <dbReference type="ARBA" id="ARBA00005194"/>
    </source>
</evidence>
<evidence type="ECO:0000256" key="9">
    <source>
        <dbReference type="PIRNR" id="PIRNR000094"/>
    </source>
</evidence>
<keyword evidence="14" id="KW-1185">Reference proteome</keyword>
<dbReference type="PIRSF" id="PIRSF000094">
    <property type="entry name" value="Enoyl-ACP_rdct"/>
    <property type="match status" value="1"/>
</dbReference>
<dbReference type="CDD" id="cd05372">
    <property type="entry name" value="ENR_SDR"/>
    <property type="match status" value="1"/>
</dbReference>
<keyword evidence="4" id="KW-0276">Fatty acid metabolism</keyword>
<dbReference type="Proteomes" id="UP000199150">
    <property type="component" value="Unassembled WGS sequence"/>
</dbReference>
<dbReference type="PANTHER" id="PTHR43159">
    <property type="entry name" value="ENOYL-[ACYL-CARRIER-PROTEIN] REDUCTASE"/>
    <property type="match status" value="1"/>
</dbReference>
<dbReference type="PRINTS" id="PR00081">
    <property type="entry name" value="GDHRDH"/>
</dbReference>
<reference evidence="14" key="1">
    <citation type="submission" date="2016-10" db="EMBL/GenBank/DDBJ databases">
        <authorList>
            <person name="Varghese N."/>
            <person name="Submissions S."/>
        </authorList>
    </citation>
    <scope>NUCLEOTIDE SEQUENCE [LARGE SCALE GENOMIC DNA]</scope>
    <source>
        <strain evidence="14">CGMCC 1.3431</strain>
    </source>
</reference>
<dbReference type="RefSeq" id="WP_090649960.1">
    <property type="nucleotide sequence ID" value="NZ_CBCRYE010000005.1"/>
</dbReference>
<dbReference type="UniPathway" id="UPA00094"/>
<feature type="binding site" evidence="12">
    <location>
        <begin position="17"/>
        <end position="18"/>
    </location>
    <ligand>
        <name>NAD(+)</name>
        <dbReference type="ChEBI" id="CHEBI:57540"/>
    </ligand>
</feature>
<keyword evidence="9 12" id="KW-0520">NAD</keyword>
<dbReference type="Gene3D" id="3.40.50.720">
    <property type="entry name" value="NAD(P)-binding Rossmann-like Domain"/>
    <property type="match status" value="1"/>
</dbReference>
<comment type="pathway">
    <text evidence="1">Lipid metabolism; fatty acid biosynthesis.</text>
</comment>
<feature type="binding site" evidence="12">
    <location>
        <position position="11"/>
    </location>
    <ligand>
        <name>NAD(+)</name>
        <dbReference type="ChEBI" id="CHEBI:57540"/>
    </ligand>
</feature>
<evidence type="ECO:0000256" key="6">
    <source>
        <dbReference type="ARBA" id="ARBA00023098"/>
    </source>
</evidence>
<evidence type="ECO:0000256" key="12">
    <source>
        <dbReference type="PIRSR" id="PIRSR000094-3"/>
    </source>
</evidence>
<keyword evidence="7 9" id="KW-0275">Fatty acid biosynthesis</keyword>
<organism evidence="13 14">
    <name type="scientific">Asticcacaulis taihuensis</name>
    <dbReference type="NCBI Taxonomy" id="260084"/>
    <lineage>
        <taxon>Bacteria</taxon>
        <taxon>Pseudomonadati</taxon>
        <taxon>Pseudomonadota</taxon>
        <taxon>Alphaproteobacteria</taxon>
        <taxon>Caulobacterales</taxon>
        <taxon>Caulobacteraceae</taxon>
        <taxon>Asticcacaulis</taxon>
    </lineage>
</organism>
<feature type="binding site" evidence="12">
    <location>
        <begin position="62"/>
        <end position="63"/>
    </location>
    <ligand>
        <name>NAD(+)</name>
        <dbReference type="ChEBI" id="CHEBI:57540"/>
    </ligand>
</feature>
<dbReference type="Pfam" id="PF13561">
    <property type="entry name" value="adh_short_C2"/>
    <property type="match status" value="1"/>
</dbReference>
<evidence type="ECO:0000313" key="13">
    <source>
        <dbReference type="EMBL" id="SCW75559.1"/>
    </source>
</evidence>
<dbReference type="EC" id="1.3.1.9" evidence="9"/>
<evidence type="ECO:0000256" key="4">
    <source>
        <dbReference type="ARBA" id="ARBA00022832"/>
    </source>
</evidence>
<evidence type="ECO:0000256" key="2">
    <source>
        <dbReference type="ARBA" id="ARBA00009233"/>
    </source>
</evidence>
<evidence type="ECO:0000256" key="3">
    <source>
        <dbReference type="ARBA" id="ARBA00022516"/>
    </source>
</evidence>
<sequence>MTDALKGLVIGIANEDSIAWACARAFHDRGAHLIVTCQNEQTRGAVEDLAARIGAEPVLPLDVTSEAQMDAVFAAIADKWGRFDFLLHSIAYAPPADLLGELTNASGSGFAIAMDVSCHSLIRLAKRARPLMKNGGAILTMSYYGAEKVMPHYNLMGPVKAALESSVRYLAWELGPSDIRVNALSPGPVRSRVSPHPGRFDEIMQEDVFRTPLHRAITLEQIGDVAAFMVSPLASGINGQVIHVDNGFTAIG</sequence>
<dbReference type="NCBIfam" id="NF005717">
    <property type="entry name" value="PRK07533.1"/>
    <property type="match status" value="1"/>
</dbReference>
<protein>
    <recommendedName>
        <fullName evidence="9">Enoyl-[acyl-carrier-protein] reductase [NADH]</fullName>
        <ecNumber evidence="9">1.3.1.9</ecNumber>
    </recommendedName>
</protein>
<dbReference type="STRING" id="260084.SAMN02927928_3181"/>
<evidence type="ECO:0000256" key="11">
    <source>
        <dbReference type="PIRSR" id="PIRSR000094-2"/>
    </source>
</evidence>
<dbReference type="InterPro" id="IPR036291">
    <property type="entry name" value="NAD(P)-bd_dom_sf"/>
</dbReference>
<feature type="binding site" evidence="12">
    <location>
        <position position="160"/>
    </location>
    <ligand>
        <name>NAD(+)</name>
        <dbReference type="ChEBI" id="CHEBI:57540"/>
    </ligand>
</feature>
<keyword evidence="5 9" id="KW-0560">Oxidoreductase</keyword>
<dbReference type="OrthoDB" id="9803628at2"/>
<evidence type="ECO:0000256" key="7">
    <source>
        <dbReference type="ARBA" id="ARBA00023160"/>
    </source>
</evidence>
<evidence type="ECO:0000256" key="8">
    <source>
        <dbReference type="ARBA" id="ARBA00048572"/>
    </source>
</evidence>
<name>A0A1G4T4W5_9CAUL</name>
<feature type="binding site" evidence="11">
    <location>
        <position position="93"/>
    </location>
    <ligand>
        <name>substrate</name>
    </ligand>
</feature>
<dbReference type="InterPro" id="IPR002347">
    <property type="entry name" value="SDR_fam"/>
</dbReference>
<feature type="active site" description="Proton acceptor" evidence="10">
    <location>
        <position position="153"/>
    </location>
</feature>
<gene>
    <name evidence="13" type="ORF">SAMN02927928_3181</name>
</gene>
<dbReference type="SUPFAM" id="SSF51735">
    <property type="entry name" value="NAD(P)-binding Rossmann-fold domains"/>
    <property type="match status" value="1"/>
</dbReference>
<dbReference type="InterPro" id="IPR014358">
    <property type="entry name" value="Enoyl-ACP_Rdtase_NADH"/>
</dbReference>
<feature type="binding site" evidence="12">
    <location>
        <position position="38"/>
    </location>
    <ligand>
        <name>NAD(+)</name>
        <dbReference type="ChEBI" id="CHEBI:57540"/>
    </ligand>
</feature>
<evidence type="ECO:0000256" key="5">
    <source>
        <dbReference type="ARBA" id="ARBA00023002"/>
    </source>
</evidence>
<comment type="catalytic activity">
    <reaction evidence="8 9">
        <text>a 2,3-saturated acyl-[ACP] + NAD(+) = a (2E)-enoyl-[ACP] + NADH + H(+)</text>
        <dbReference type="Rhea" id="RHEA:10240"/>
        <dbReference type="Rhea" id="RHEA-COMP:9925"/>
        <dbReference type="Rhea" id="RHEA-COMP:9926"/>
        <dbReference type="ChEBI" id="CHEBI:15378"/>
        <dbReference type="ChEBI" id="CHEBI:57540"/>
        <dbReference type="ChEBI" id="CHEBI:57945"/>
        <dbReference type="ChEBI" id="CHEBI:78784"/>
        <dbReference type="ChEBI" id="CHEBI:78785"/>
        <dbReference type="EC" id="1.3.1.9"/>
    </reaction>
</comment>
<dbReference type="PANTHER" id="PTHR43159:SF2">
    <property type="entry name" value="ENOYL-[ACYL-CARRIER-PROTEIN] REDUCTASE [NADH], CHLOROPLASTIC"/>
    <property type="match status" value="1"/>
</dbReference>
<comment type="similarity">
    <text evidence="2 9">Belongs to the short-chain dehydrogenases/reductases (SDR) family. FabI subfamily.</text>
</comment>
<keyword evidence="3 9" id="KW-0444">Lipid biosynthesis</keyword>
<keyword evidence="6" id="KW-0443">Lipid metabolism</keyword>
<accession>A0A1G4T4W5</accession>
<dbReference type="AlphaFoldDB" id="A0A1G4T4W5"/>